<feature type="domain" description="Glycosyl transferase family 28 C-terminal" evidence="1">
    <location>
        <begin position="258"/>
        <end position="317"/>
    </location>
</feature>
<evidence type="ECO:0000313" key="3">
    <source>
        <dbReference type="Proteomes" id="UP001324533"/>
    </source>
</evidence>
<dbReference type="SUPFAM" id="SSF53756">
    <property type="entry name" value="UDP-Glycosyltransferase/glycogen phosphorylase"/>
    <property type="match status" value="1"/>
</dbReference>
<gene>
    <name evidence="2" type="ORF">T9R20_03755</name>
</gene>
<accession>A0ABZ0VEZ6</accession>
<keyword evidence="3" id="KW-1185">Reference proteome</keyword>
<dbReference type="InterPro" id="IPR007235">
    <property type="entry name" value="Glyco_trans_28_C"/>
</dbReference>
<organism evidence="2 3">
    <name type="scientific">Microbacterium invictum</name>
    <dbReference type="NCBI Taxonomy" id="515415"/>
    <lineage>
        <taxon>Bacteria</taxon>
        <taxon>Bacillati</taxon>
        <taxon>Actinomycetota</taxon>
        <taxon>Actinomycetes</taxon>
        <taxon>Micrococcales</taxon>
        <taxon>Microbacteriaceae</taxon>
        <taxon>Microbacterium</taxon>
    </lineage>
</organism>
<protein>
    <submittedName>
        <fullName evidence="2">Glycosyltransferase</fullName>
    </submittedName>
</protein>
<proteinExistence type="predicted"/>
<dbReference type="EMBL" id="CP139779">
    <property type="protein sequence ID" value="WQB71090.1"/>
    <property type="molecule type" value="Genomic_DNA"/>
</dbReference>
<reference evidence="2 3" key="1">
    <citation type="submission" date="2023-06" db="EMBL/GenBank/DDBJ databases">
        <title>Rock-solubilizing bacteria, Microbacterium invictum, promotes re-establishment of vegetation in rocky wasteland by accelerating rock bio-weathering and reshaping soil bacterial community.</title>
        <authorList>
            <person name="Liu C."/>
        </authorList>
    </citation>
    <scope>NUCLEOTIDE SEQUENCE [LARGE SCALE GENOMIC DNA]</scope>
    <source>
        <strain evidence="2 3">X-18</strain>
    </source>
</reference>
<dbReference type="Proteomes" id="UP001324533">
    <property type="component" value="Chromosome"/>
</dbReference>
<dbReference type="Gene3D" id="3.40.50.2000">
    <property type="entry name" value="Glycogen Phosphorylase B"/>
    <property type="match status" value="1"/>
</dbReference>
<dbReference type="RefSeq" id="WP_322411207.1">
    <property type="nucleotide sequence ID" value="NZ_CP139779.1"/>
</dbReference>
<sequence length="358" mass="37995">MIGWYVHHHGWGHATRVRAILPHLDDEVTVFSSLPAPPGLPSHARWETLPFDADDIVDPSGARHAPSHFGDETARGALHWAPIAHPGHRARLALIADWAATTAVSAFVIDVSAEVTAFVRLLGVPTVVVAQPGCRTDRPHRMAYEMADRILAPWAEGTIPAAGLDDFRDRVRRVGGVSRYDGRYAVDGRGAGDGRDAGGGRDAGAGRGADHAAGRRVLFLGRTLPESVRHRTAMLLGEAGWTVETAGTGDGDRIDDVWPMITRAQVVVSAAGQNSVADLAAANARAVVVPQERPFGEQEETAGVLAAGGWAEVAPASAEADEVAALVERAAVRTPDWRGWQVRGAAERAAAVIEEVRV</sequence>
<evidence type="ECO:0000259" key="1">
    <source>
        <dbReference type="Pfam" id="PF04101"/>
    </source>
</evidence>
<name>A0ABZ0VEZ6_9MICO</name>
<evidence type="ECO:0000313" key="2">
    <source>
        <dbReference type="EMBL" id="WQB71090.1"/>
    </source>
</evidence>
<dbReference type="Pfam" id="PF04101">
    <property type="entry name" value="Glyco_tran_28_C"/>
    <property type="match status" value="1"/>
</dbReference>